<dbReference type="Pfam" id="PF23639">
    <property type="entry name" value="DUF7146"/>
    <property type="match status" value="1"/>
</dbReference>
<dbReference type="GO" id="GO:0016779">
    <property type="term" value="F:nucleotidyltransferase activity"/>
    <property type="evidence" value="ECO:0007669"/>
    <property type="project" value="UniProtKB-KW"/>
</dbReference>
<evidence type="ECO:0000256" key="6">
    <source>
        <dbReference type="ARBA" id="ARBA00023163"/>
    </source>
</evidence>
<dbReference type="InterPro" id="IPR036977">
    <property type="entry name" value="DNA_primase_Znf_CHC2"/>
</dbReference>
<keyword evidence="4" id="KW-0548">Nucleotidyltransferase</keyword>
<dbReference type="GO" id="GO:1990077">
    <property type="term" value="C:primosome complex"/>
    <property type="evidence" value="ECO:0007669"/>
    <property type="project" value="UniProtKB-KW"/>
</dbReference>
<reference evidence="9 10" key="1">
    <citation type="journal article" date="2015" name="Genome Announc.">
        <title>Complete Genome Sequence of Polypropylene Glycol- and Polyethylene Glycol-Degrading Sphingopyxis macrogoltabida Strain EY-1.</title>
        <authorList>
            <person name="Ohtsubo Y."/>
            <person name="Nagata Y."/>
            <person name="Numata M."/>
            <person name="Tsuchikane K."/>
            <person name="Hosoyama A."/>
            <person name="Yamazoe A."/>
            <person name="Tsuda M."/>
            <person name="Fujita N."/>
            <person name="Kawai F."/>
        </authorList>
    </citation>
    <scope>NUCLEOTIDE SEQUENCE [LARGE SCALE GENOMIC DNA]</scope>
    <source>
        <strain evidence="9 10">EY-1</strain>
    </source>
</reference>
<evidence type="ECO:0000313" key="9">
    <source>
        <dbReference type="EMBL" id="ALH81584.1"/>
    </source>
</evidence>
<keyword evidence="5" id="KW-0235">DNA replication</keyword>
<protein>
    <submittedName>
        <fullName evidence="9">Virulence-associated protein E</fullName>
    </submittedName>
</protein>
<evidence type="ECO:0000259" key="7">
    <source>
        <dbReference type="Pfam" id="PF13362"/>
    </source>
</evidence>
<dbReference type="AlphaFoldDB" id="A0A0N9UNX8"/>
<accession>A0A0N9UNX8</accession>
<organism evidence="9 10">
    <name type="scientific">Sphingopyxis macrogoltabida</name>
    <name type="common">Sphingomonas macrogoltabidus</name>
    <dbReference type="NCBI Taxonomy" id="33050"/>
    <lineage>
        <taxon>Bacteria</taxon>
        <taxon>Pseudomonadati</taxon>
        <taxon>Pseudomonadota</taxon>
        <taxon>Alphaproteobacteria</taxon>
        <taxon>Sphingomonadales</taxon>
        <taxon>Sphingomonadaceae</taxon>
        <taxon>Sphingopyxis</taxon>
    </lineage>
</organism>
<evidence type="ECO:0000256" key="5">
    <source>
        <dbReference type="ARBA" id="ARBA00022705"/>
    </source>
</evidence>
<feature type="domain" description="Toprim" evidence="7">
    <location>
        <begin position="205"/>
        <end position="295"/>
    </location>
</feature>
<feature type="domain" description="DUF7146" evidence="8">
    <location>
        <begin position="99"/>
        <end position="198"/>
    </location>
</feature>
<dbReference type="RefSeq" id="WP_054588749.1">
    <property type="nucleotide sequence ID" value="NZ_CP012700.1"/>
</dbReference>
<dbReference type="GO" id="GO:0006269">
    <property type="term" value="P:DNA replication, synthesis of primer"/>
    <property type="evidence" value="ECO:0007669"/>
    <property type="project" value="UniProtKB-KW"/>
</dbReference>
<dbReference type="Gene3D" id="3.90.580.10">
    <property type="entry name" value="Zinc finger, CHC2-type domain"/>
    <property type="match status" value="1"/>
</dbReference>
<keyword evidence="1" id="KW-0240">DNA-directed RNA polymerase</keyword>
<dbReference type="SUPFAM" id="SSF57783">
    <property type="entry name" value="Zinc beta-ribbon"/>
    <property type="match status" value="1"/>
</dbReference>
<gene>
    <name evidence="9" type="ORF">AN936_14860</name>
</gene>
<dbReference type="GO" id="GO:0000428">
    <property type="term" value="C:DNA-directed RNA polymerase complex"/>
    <property type="evidence" value="ECO:0007669"/>
    <property type="project" value="UniProtKB-KW"/>
</dbReference>
<sequence length="305" mass="33461">MSVALSTLHDSELEAAGAALVRGLGGFWQGSTGMCRCPAHDDRTPSLSVRVGDTRLLFKCFAGCDTRDVLRAIRRLDPNALGAKGNGIAKQFKLDRWLQKRAFDLWRVGRPINWTIAETYLRNRSIHIALDSLRFCDRTPLGKGKAARFRPAMLAAVTDDSGLLAVQRTFLDARGRRARDLRHPRRLLGNPCAGAVRLASATETLGIAEGVETAVSAMILLGIPVWATLGNERLPHVAIPKSVNRLILLPDNDNAGRLAVPLATEAYTAPGRQIGTIWPWHGRNDWNDVLREGGKGVGDWRRRVA</sequence>
<dbReference type="GO" id="GO:0003677">
    <property type="term" value="F:DNA binding"/>
    <property type="evidence" value="ECO:0007669"/>
    <property type="project" value="InterPro"/>
</dbReference>
<dbReference type="Pfam" id="PF13362">
    <property type="entry name" value="Toprim_3"/>
    <property type="match status" value="1"/>
</dbReference>
<dbReference type="GO" id="GO:0008270">
    <property type="term" value="F:zinc ion binding"/>
    <property type="evidence" value="ECO:0007669"/>
    <property type="project" value="InterPro"/>
</dbReference>
<dbReference type="PATRIC" id="fig|33050.5.peg.3084"/>
<evidence type="ECO:0000313" key="10">
    <source>
        <dbReference type="Proteomes" id="UP000058074"/>
    </source>
</evidence>
<dbReference type="OrthoDB" id="7465087at2"/>
<keyword evidence="3" id="KW-0808">Transferase</keyword>
<name>A0A0N9UNX8_SPHMC</name>
<dbReference type="InterPro" id="IPR006171">
    <property type="entry name" value="TOPRIM_dom"/>
</dbReference>
<proteinExistence type="predicted"/>
<keyword evidence="2" id="KW-0639">Primosome</keyword>
<dbReference type="InterPro" id="IPR034154">
    <property type="entry name" value="TOPRIM_DnaG/twinkle"/>
</dbReference>
<evidence type="ECO:0000259" key="8">
    <source>
        <dbReference type="Pfam" id="PF23639"/>
    </source>
</evidence>
<evidence type="ECO:0000256" key="4">
    <source>
        <dbReference type="ARBA" id="ARBA00022695"/>
    </source>
</evidence>
<evidence type="ECO:0000256" key="3">
    <source>
        <dbReference type="ARBA" id="ARBA00022679"/>
    </source>
</evidence>
<evidence type="ECO:0000256" key="1">
    <source>
        <dbReference type="ARBA" id="ARBA00022478"/>
    </source>
</evidence>
<dbReference type="Proteomes" id="UP000058074">
    <property type="component" value="Chromosome"/>
</dbReference>
<keyword evidence="6" id="KW-0804">Transcription</keyword>
<dbReference type="KEGG" id="smag:AN936_14860"/>
<dbReference type="InterPro" id="IPR055570">
    <property type="entry name" value="DUF7146"/>
</dbReference>
<dbReference type="CDD" id="cd01029">
    <property type="entry name" value="TOPRIM_primases"/>
    <property type="match status" value="1"/>
</dbReference>
<dbReference type="EMBL" id="CP012700">
    <property type="protein sequence ID" value="ALH81584.1"/>
    <property type="molecule type" value="Genomic_DNA"/>
</dbReference>
<evidence type="ECO:0000256" key="2">
    <source>
        <dbReference type="ARBA" id="ARBA00022515"/>
    </source>
</evidence>